<dbReference type="EMBL" id="JAODUO010000240">
    <property type="protein sequence ID" value="KAK2185314.1"/>
    <property type="molecule type" value="Genomic_DNA"/>
</dbReference>
<evidence type="ECO:0000313" key="2">
    <source>
        <dbReference type="EMBL" id="KAK2185314.1"/>
    </source>
</evidence>
<accession>A0AAD9UDG2</accession>
<dbReference type="Proteomes" id="UP001209878">
    <property type="component" value="Unassembled WGS sequence"/>
</dbReference>
<feature type="region of interest" description="Disordered" evidence="1">
    <location>
        <begin position="52"/>
        <end position="72"/>
    </location>
</feature>
<comment type="caution">
    <text evidence="2">The sequence shown here is derived from an EMBL/GenBank/DDBJ whole genome shotgun (WGS) entry which is preliminary data.</text>
</comment>
<protein>
    <submittedName>
        <fullName evidence="2">Uncharacterized protein</fullName>
    </submittedName>
</protein>
<reference evidence="2" key="1">
    <citation type="journal article" date="2023" name="Mol. Biol. Evol.">
        <title>Third-Generation Sequencing Reveals the Adaptive Role of the Epigenome in Three Deep-Sea Polychaetes.</title>
        <authorList>
            <person name="Perez M."/>
            <person name="Aroh O."/>
            <person name="Sun Y."/>
            <person name="Lan Y."/>
            <person name="Juniper S.K."/>
            <person name="Young C.R."/>
            <person name="Angers B."/>
            <person name="Qian P.Y."/>
        </authorList>
    </citation>
    <scope>NUCLEOTIDE SEQUENCE</scope>
    <source>
        <strain evidence="2">R07B-5</strain>
    </source>
</reference>
<gene>
    <name evidence="2" type="ORF">NP493_240g02008</name>
</gene>
<feature type="compositionally biased region" description="Acidic residues" evidence="1">
    <location>
        <begin position="57"/>
        <end position="66"/>
    </location>
</feature>
<sequence length="161" mass="17936">MQNVTQNDNSESTSEAMKTVEVGQIYLSDLALSSSSDTEKVQILAPVRQNYIPDLSPSDEEEDVSEVESFSLDQDELEEDTYLLSNEALTGADVRTVDPDTQARLEALLDAAGICPPGCHKYTVNTEILHTKDGINQNFEFHLNRTSSKFRIRIVSGFKFD</sequence>
<organism evidence="2 3">
    <name type="scientific">Ridgeia piscesae</name>
    <name type="common">Tubeworm</name>
    <dbReference type="NCBI Taxonomy" id="27915"/>
    <lineage>
        <taxon>Eukaryota</taxon>
        <taxon>Metazoa</taxon>
        <taxon>Spiralia</taxon>
        <taxon>Lophotrochozoa</taxon>
        <taxon>Annelida</taxon>
        <taxon>Polychaeta</taxon>
        <taxon>Sedentaria</taxon>
        <taxon>Canalipalpata</taxon>
        <taxon>Sabellida</taxon>
        <taxon>Siboglinidae</taxon>
        <taxon>Ridgeia</taxon>
    </lineage>
</organism>
<keyword evidence="3" id="KW-1185">Reference proteome</keyword>
<dbReference type="AlphaFoldDB" id="A0AAD9UDG2"/>
<name>A0AAD9UDG2_RIDPI</name>
<proteinExistence type="predicted"/>
<evidence type="ECO:0000313" key="3">
    <source>
        <dbReference type="Proteomes" id="UP001209878"/>
    </source>
</evidence>
<evidence type="ECO:0000256" key="1">
    <source>
        <dbReference type="SAM" id="MobiDB-lite"/>
    </source>
</evidence>